<evidence type="ECO:0000259" key="9">
    <source>
        <dbReference type="PROSITE" id="PS51032"/>
    </source>
</evidence>
<dbReference type="GO" id="GO:0009873">
    <property type="term" value="P:ethylene-activated signaling pathway"/>
    <property type="evidence" value="ECO:0007669"/>
    <property type="project" value="UniProtKB-KW"/>
</dbReference>
<evidence type="ECO:0000313" key="10">
    <source>
        <dbReference type="EMBL" id="KAK4746530.1"/>
    </source>
</evidence>
<dbReference type="InterPro" id="IPR044808">
    <property type="entry name" value="ERF_plant"/>
</dbReference>
<reference evidence="10 11" key="1">
    <citation type="journal article" date="2023" name="Hortic Res">
        <title>Pangenome of water caltrop reveals structural variations and asymmetric subgenome divergence after allopolyploidization.</title>
        <authorList>
            <person name="Zhang X."/>
            <person name="Chen Y."/>
            <person name="Wang L."/>
            <person name="Yuan Y."/>
            <person name="Fang M."/>
            <person name="Shi L."/>
            <person name="Lu R."/>
            <person name="Comes H.P."/>
            <person name="Ma Y."/>
            <person name="Chen Y."/>
            <person name="Huang G."/>
            <person name="Zhou Y."/>
            <person name="Zheng Z."/>
            <person name="Qiu Y."/>
        </authorList>
    </citation>
    <scope>NUCLEOTIDE SEQUENCE [LARGE SCALE GENOMIC DNA]</scope>
    <source>
        <tissue evidence="10">Roots</tissue>
    </source>
</reference>
<feature type="domain" description="AP2/ERF" evidence="9">
    <location>
        <begin position="166"/>
        <end position="224"/>
    </location>
</feature>
<keyword evidence="11" id="KW-1185">Reference proteome</keyword>
<evidence type="ECO:0000256" key="3">
    <source>
        <dbReference type="ARBA" id="ARBA00023015"/>
    </source>
</evidence>
<dbReference type="InterPro" id="IPR001471">
    <property type="entry name" value="AP2/ERF_dom"/>
</dbReference>
<evidence type="ECO:0000256" key="6">
    <source>
        <dbReference type="ARBA" id="ARBA00023163"/>
    </source>
</evidence>
<dbReference type="InterPro" id="IPR016177">
    <property type="entry name" value="DNA-bd_dom_sf"/>
</dbReference>
<keyword evidence="2" id="KW-0936">Ethylene signaling pathway</keyword>
<evidence type="ECO:0000256" key="2">
    <source>
        <dbReference type="ARBA" id="ARBA00022745"/>
    </source>
</evidence>
<comment type="similarity">
    <text evidence="8">Belongs to the AP2/ERF transcription factor family. ERF subfamily.</text>
</comment>
<evidence type="ECO:0000256" key="5">
    <source>
        <dbReference type="ARBA" id="ARBA00023159"/>
    </source>
</evidence>
<dbReference type="PANTHER" id="PTHR31190:SF499">
    <property type="entry name" value="ETHYLENE-RESPONSIVE TRANSCRIPTION FACTOR ERF105"/>
    <property type="match status" value="1"/>
</dbReference>
<gene>
    <name evidence="10" type="ORF">SAY87_012842</name>
</gene>
<dbReference type="AlphaFoldDB" id="A0AAN7JK46"/>
<proteinExistence type="inferred from homology"/>
<dbReference type="SMART" id="SM00380">
    <property type="entry name" value="AP2"/>
    <property type="match status" value="1"/>
</dbReference>
<dbReference type="EMBL" id="JAXIOK010000021">
    <property type="protein sequence ID" value="KAK4746530.1"/>
    <property type="molecule type" value="Genomic_DNA"/>
</dbReference>
<dbReference type="Proteomes" id="UP001345219">
    <property type="component" value="Chromosome 10"/>
</dbReference>
<keyword evidence="7" id="KW-0539">Nucleus</keyword>
<dbReference type="SUPFAM" id="SSF54171">
    <property type="entry name" value="DNA-binding domain"/>
    <property type="match status" value="1"/>
</dbReference>
<dbReference type="PRINTS" id="PR00367">
    <property type="entry name" value="ETHRSPELEMNT"/>
</dbReference>
<dbReference type="FunFam" id="3.30.730.10:FF:000001">
    <property type="entry name" value="Ethylene-responsive transcription factor 2"/>
    <property type="match status" value="1"/>
</dbReference>
<dbReference type="PANTHER" id="PTHR31190">
    <property type="entry name" value="DNA-BINDING DOMAIN"/>
    <property type="match status" value="1"/>
</dbReference>
<evidence type="ECO:0000256" key="4">
    <source>
        <dbReference type="ARBA" id="ARBA00023125"/>
    </source>
</evidence>
<comment type="caution">
    <text evidence="10">The sequence shown here is derived from an EMBL/GenBank/DDBJ whole genome shotgun (WGS) entry which is preliminary data.</text>
</comment>
<dbReference type="Pfam" id="PF00847">
    <property type="entry name" value="AP2"/>
    <property type="match status" value="1"/>
</dbReference>
<comment type="subcellular location">
    <subcellularLocation>
        <location evidence="1">Nucleus</location>
    </subcellularLocation>
</comment>
<dbReference type="CDD" id="cd00018">
    <property type="entry name" value="AP2"/>
    <property type="match status" value="1"/>
</dbReference>
<protein>
    <recommendedName>
        <fullName evidence="9">AP2/ERF domain-containing protein</fullName>
    </recommendedName>
</protein>
<keyword evidence="4" id="KW-0238">DNA-binding</keyword>
<dbReference type="InterPro" id="IPR036955">
    <property type="entry name" value="AP2/ERF_dom_sf"/>
</dbReference>
<evidence type="ECO:0000256" key="1">
    <source>
        <dbReference type="ARBA" id="ARBA00004123"/>
    </source>
</evidence>
<dbReference type="GO" id="GO:0000976">
    <property type="term" value="F:transcription cis-regulatory region binding"/>
    <property type="evidence" value="ECO:0007669"/>
    <property type="project" value="UniProtKB-ARBA"/>
</dbReference>
<accession>A0AAN7JK46</accession>
<keyword evidence="3" id="KW-0805">Transcription regulation</keyword>
<evidence type="ECO:0000256" key="8">
    <source>
        <dbReference type="ARBA" id="ARBA00024343"/>
    </source>
</evidence>
<dbReference type="GO" id="GO:0003700">
    <property type="term" value="F:DNA-binding transcription factor activity"/>
    <property type="evidence" value="ECO:0007669"/>
    <property type="project" value="InterPro"/>
</dbReference>
<keyword evidence="6" id="KW-0804">Transcription</keyword>
<dbReference type="Gene3D" id="3.30.730.10">
    <property type="entry name" value="AP2/ERF domain"/>
    <property type="match status" value="1"/>
</dbReference>
<dbReference type="GO" id="GO:0006950">
    <property type="term" value="P:response to stress"/>
    <property type="evidence" value="ECO:0007669"/>
    <property type="project" value="UniProtKB-ARBA"/>
</dbReference>
<name>A0AAN7JK46_9MYRT</name>
<keyword evidence="5" id="KW-0010">Activator</keyword>
<evidence type="ECO:0000313" key="11">
    <source>
        <dbReference type="Proteomes" id="UP001345219"/>
    </source>
</evidence>
<evidence type="ECO:0000256" key="7">
    <source>
        <dbReference type="ARBA" id="ARBA00023242"/>
    </source>
</evidence>
<sequence>MAASWSSSCEVSNQLELIKHHLLGEFSPAGLACNSLGFGNVHWADEFSKSSTAESELTVSDFDFMNGGVPFELVPGIAPTGMVQTNSFEFNSCTNSSSFFEFSFKQTPNVSDQAVTMAKPSPSAKRPTLKISLPNKTGWLQFGSAPDQTVQQCEPAAMDDAEEQRHFRGVRRRPWGKFAAEIRDPGRKGSRVWLGTYDTAIEAARAYDRAAFKLRGSKAIVNFPLEIGSYNREETSPAPAAATVATTNACKRQREEEVGVTEVVVKKEKLTLQQCDVNNYCRDGPLTPSMWNHVWDGDVKGLFTVPLLSPLSSRLLVI</sequence>
<dbReference type="PROSITE" id="PS51032">
    <property type="entry name" value="AP2_ERF"/>
    <property type="match status" value="1"/>
</dbReference>
<dbReference type="GO" id="GO:0005634">
    <property type="term" value="C:nucleus"/>
    <property type="evidence" value="ECO:0007669"/>
    <property type="project" value="UniProtKB-SubCell"/>
</dbReference>
<organism evidence="10 11">
    <name type="scientific">Trapa incisa</name>
    <dbReference type="NCBI Taxonomy" id="236973"/>
    <lineage>
        <taxon>Eukaryota</taxon>
        <taxon>Viridiplantae</taxon>
        <taxon>Streptophyta</taxon>
        <taxon>Embryophyta</taxon>
        <taxon>Tracheophyta</taxon>
        <taxon>Spermatophyta</taxon>
        <taxon>Magnoliopsida</taxon>
        <taxon>eudicotyledons</taxon>
        <taxon>Gunneridae</taxon>
        <taxon>Pentapetalae</taxon>
        <taxon>rosids</taxon>
        <taxon>malvids</taxon>
        <taxon>Myrtales</taxon>
        <taxon>Lythraceae</taxon>
        <taxon>Trapa</taxon>
    </lineage>
</organism>